<keyword evidence="2" id="KW-1185">Reference proteome</keyword>
<dbReference type="EMBL" id="NPKJ01000027">
    <property type="protein sequence ID" value="PAQ10518.1"/>
    <property type="molecule type" value="Genomic_DNA"/>
</dbReference>
<sequence length="156" mass="17892">MPDRPFKLRKLREADFWLHITIERWEWDYSLGAAWMEGPDPLAELRGLRLKGKLAKDSGKSVKAGLTAEIRVYEGAHFREEKRLGNAKLQDVGRLDRVKGGFEGIIIMPDDALPLVMLMLAMGRYGHIDISAWKDGPRSSRVRSYSFKETMADDWD</sequence>
<comment type="caution">
    <text evidence="1">The sequence shown here is derived from an EMBL/GenBank/DDBJ whole genome shotgun (WGS) entry which is preliminary data.</text>
</comment>
<reference evidence="1 2" key="1">
    <citation type="submission" date="2017-08" db="EMBL/GenBank/DDBJ databases">
        <title>Mesorhizobium wenxinae sp. nov., a novel rhizobial species isolated from root nodules of chickpea (Cicer arietinum L.).</title>
        <authorList>
            <person name="Zhang J."/>
        </authorList>
    </citation>
    <scope>NUCLEOTIDE SEQUENCE [LARGE SCALE GENOMIC DNA]</scope>
    <source>
        <strain evidence="1 2">SDW018</strain>
    </source>
</reference>
<proteinExistence type="predicted"/>
<evidence type="ECO:0000313" key="1">
    <source>
        <dbReference type="EMBL" id="PAQ10518.1"/>
    </source>
</evidence>
<dbReference type="Proteomes" id="UP000216442">
    <property type="component" value="Unassembled WGS sequence"/>
</dbReference>
<dbReference type="AlphaFoldDB" id="A0A271LTN1"/>
<name>A0A271LTN1_9HYPH</name>
<dbReference type="OrthoDB" id="8117353at2"/>
<gene>
    <name evidence="1" type="ORF">CIT26_07940</name>
</gene>
<protein>
    <submittedName>
        <fullName evidence="1">Uncharacterized protein</fullName>
    </submittedName>
</protein>
<evidence type="ECO:0000313" key="2">
    <source>
        <dbReference type="Proteomes" id="UP000216442"/>
    </source>
</evidence>
<accession>A0A271LTN1</accession>
<organism evidence="1 2">
    <name type="scientific">Mesorhizobium temperatum</name>
    <dbReference type="NCBI Taxonomy" id="241416"/>
    <lineage>
        <taxon>Bacteria</taxon>
        <taxon>Pseudomonadati</taxon>
        <taxon>Pseudomonadota</taxon>
        <taxon>Alphaproteobacteria</taxon>
        <taxon>Hyphomicrobiales</taxon>
        <taxon>Phyllobacteriaceae</taxon>
        <taxon>Mesorhizobium</taxon>
    </lineage>
</organism>
<dbReference type="RefSeq" id="WP_095492075.1">
    <property type="nucleotide sequence ID" value="NZ_NPKJ01000027.1"/>
</dbReference>